<protein>
    <recommendedName>
        <fullName evidence="2">ABM domain-containing protein</fullName>
    </recommendedName>
</protein>
<sequence>MIVRTWRCQALADRADAYHAYLTGTVFRSLDDIDGHRGAYLLRRDLDGESAGQVEFQAITFWDSVEAIKQYAGEEIGVAVVKPEAKAMLSDFDRFVHHYTLIHDTVRDGGGSFHPPL</sequence>
<gene>
    <name evidence="1" type="ORF">AVDCRST_MAG18-4590</name>
</gene>
<dbReference type="AlphaFoldDB" id="A0A6J4VY06"/>
<dbReference type="EMBL" id="CADCWN010000368">
    <property type="protein sequence ID" value="CAA9589279.1"/>
    <property type="molecule type" value="Genomic_DNA"/>
</dbReference>
<organism evidence="1">
    <name type="scientific">uncultured Thermomicrobiales bacterium</name>
    <dbReference type="NCBI Taxonomy" id="1645740"/>
    <lineage>
        <taxon>Bacteria</taxon>
        <taxon>Pseudomonadati</taxon>
        <taxon>Thermomicrobiota</taxon>
        <taxon>Thermomicrobia</taxon>
        <taxon>Thermomicrobiales</taxon>
        <taxon>environmental samples</taxon>
    </lineage>
</organism>
<dbReference type="SUPFAM" id="SSF54909">
    <property type="entry name" value="Dimeric alpha+beta barrel"/>
    <property type="match status" value="1"/>
</dbReference>
<evidence type="ECO:0000313" key="1">
    <source>
        <dbReference type="EMBL" id="CAA9589279.1"/>
    </source>
</evidence>
<accession>A0A6J4VY06</accession>
<name>A0A6J4VY06_9BACT</name>
<reference evidence="1" key="1">
    <citation type="submission" date="2020-02" db="EMBL/GenBank/DDBJ databases">
        <authorList>
            <person name="Meier V. D."/>
        </authorList>
    </citation>
    <scope>NUCLEOTIDE SEQUENCE</scope>
    <source>
        <strain evidence="1">AVDCRST_MAG18</strain>
    </source>
</reference>
<evidence type="ECO:0008006" key="2">
    <source>
        <dbReference type="Google" id="ProtNLM"/>
    </source>
</evidence>
<dbReference type="InterPro" id="IPR011008">
    <property type="entry name" value="Dimeric_a/b-barrel"/>
</dbReference>
<proteinExistence type="predicted"/>